<dbReference type="Pfam" id="PF00534">
    <property type="entry name" value="Glycos_transf_1"/>
    <property type="match status" value="1"/>
</dbReference>
<dbReference type="SUPFAM" id="SSF53756">
    <property type="entry name" value="UDP-Glycosyltransferase/glycogen phosphorylase"/>
    <property type="match status" value="1"/>
</dbReference>
<dbReference type="RefSeq" id="WP_120468982.1">
    <property type="nucleotide sequence ID" value="NZ_RAYQ01000008.1"/>
</dbReference>
<evidence type="ECO:0000259" key="1">
    <source>
        <dbReference type="Pfam" id="PF00534"/>
    </source>
</evidence>
<evidence type="ECO:0000313" key="3">
    <source>
        <dbReference type="Proteomes" id="UP000280696"/>
    </source>
</evidence>
<keyword evidence="3" id="KW-1185">Reference proteome</keyword>
<name>A0A3A9AJY9_9FIRM</name>
<feature type="domain" description="Glycosyl transferase family 1" evidence="1">
    <location>
        <begin position="171"/>
        <end position="328"/>
    </location>
</feature>
<dbReference type="CDD" id="cd03801">
    <property type="entry name" value="GT4_PimA-like"/>
    <property type="match status" value="1"/>
</dbReference>
<sequence>MERDDKIKVLMIGPDRSVHGGISGVVNNYYEAGLDKKIELCYIGTMVEGNKLRKLFKAAAAFILFWVKAPFYRIVHVNVASDSSYFRKSFFIKAAKLLKKRIVIHQHGGDFENFYYKQLNSRGRKSVQRIFSMADSFLVLSPVAKQFFSGIVEENKIVVLPNSICIPPAKRKQYGQRRILFLGRLCRAKGIEELLEAAAELVKKYPDMKLYLGGIWEEKELKELAARHSSHVVDLGWITGEEKSRYLAESDIFVLPSYFEGQPVSILEAMAYSCAIVASNVGGIPQMIEDEKTGILVLPENVRSLKKGLEKALGDAEICARMGANARQKVEEGFSIEKNMEKLLEIYETVLAYGQ</sequence>
<organism evidence="2 3">
    <name type="scientific">Parablautia intestinalis</name>
    <dbReference type="NCBI Taxonomy" id="2320100"/>
    <lineage>
        <taxon>Bacteria</taxon>
        <taxon>Bacillati</taxon>
        <taxon>Bacillota</taxon>
        <taxon>Clostridia</taxon>
        <taxon>Lachnospirales</taxon>
        <taxon>Lachnospiraceae</taxon>
        <taxon>Parablautia</taxon>
    </lineage>
</organism>
<dbReference type="InterPro" id="IPR001296">
    <property type="entry name" value="Glyco_trans_1"/>
</dbReference>
<keyword evidence="2" id="KW-0808">Transferase</keyword>
<dbReference type="Proteomes" id="UP000280696">
    <property type="component" value="Unassembled WGS sequence"/>
</dbReference>
<proteinExistence type="predicted"/>
<dbReference type="OrthoDB" id="9806653at2"/>
<gene>
    <name evidence="2" type="ORF">D7V94_09145</name>
</gene>
<dbReference type="Gene3D" id="3.40.50.2000">
    <property type="entry name" value="Glycogen Phosphorylase B"/>
    <property type="match status" value="2"/>
</dbReference>
<dbReference type="AlphaFoldDB" id="A0A3A9AJY9"/>
<dbReference type="PANTHER" id="PTHR12526">
    <property type="entry name" value="GLYCOSYLTRANSFERASE"/>
    <property type="match status" value="1"/>
</dbReference>
<accession>A0A3A9AJY9</accession>
<reference evidence="2 3" key="1">
    <citation type="submission" date="2018-09" db="EMBL/GenBank/DDBJ databases">
        <title>Murine metabolic-syndrome-specific gut microbial biobank.</title>
        <authorList>
            <person name="Liu C."/>
        </authorList>
    </citation>
    <scope>NUCLEOTIDE SEQUENCE [LARGE SCALE GENOMIC DNA]</scope>
    <source>
        <strain evidence="2 3">0.1xD8-82</strain>
    </source>
</reference>
<evidence type="ECO:0000313" key="2">
    <source>
        <dbReference type="EMBL" id="RKI91752.1"/>
    </source>
</evidence>
<dbReference type="GO" id="GO:0016757">
    <property type="term" value="F:glycosyltransferase activity"/>
    <property type="evidence" value="ECO:0007669"/>
    <property type="project" value="InterPro"/>
</dbReference>
<comment type="caution">
    <text evidence="2">The sequence shown here is derived from an EMBL/GenBank/DDBJ whole genome shotgun (WGS) entry which is preliminary data.</text>
</comment>
<protein>
    <submittedName>
        <fullName evidence="2">Glycosyltransferase family 1 protein</fullName>
    </submittedName>
</protein>
<dbReference type="EMBL" id="RAYQ01000008">
    <property type="protein sequence ID" value="RKI91752.1"/>
    <property type="molecule type" value="Genomic_DNA"/>
</dbReference>